<organism evidence="2 3">
    <name type="scientific">Deinococcus malanensis</name>
    <dbReference type="NCBI Taxonomy" id="1706855"/>
    <lineage>
        <taxon>Bacteria</taxon>
        <taxon>Thermotogati</taxon>
        <taxon>Deinococcota</taxon>
        <taxon>Deinococci</taxon>
        <taxon>Deinococcales</taxon>
        <taxon>Deinococcaceae</taxon>
        <taxon>Deinococcus</taxon>
    </lineage>
</organism>
<gene>
    <name evidence="2" type="ORF">GCM10008955_33240</name>
</gene>
<dbReference type="InterPro" id="IPR043128">
    <property type="entry name" value="Rev_trsase/Diguanyl_cyclase"/>
</dbReference>
<dbReference type="InterPro" id="IPR050469">
    <property type="entry name" value="Diguanylate_Cyclase"/>
</dbReference>
<dbReference type="SMART" id="SM00267">
    <property type="entry name" value="GGDEF"/>
    <property type="match status" value="1"/>
</dbReference>
<dbReference type="CDD" id="cd01949">
    <property type="entry name" value="GGDEF"/>
    <property type="match status" value="1"/>
</dbReference>
<dbReference type="Gene3D" id="3.30.70.270">
    <property type="match status" value="1"/>
</dbReference>
<protein>
    <recommendedName>
        <fullName evidence="1">GGDEF domain-containing protein</fullName>
    </recommendedName>
</protein>
<dbReference type="SUPFAM" id="SSF48452">
    <property type="entry name" value="TPR-like"/>
    <property type="match status" value="2"/>
</dbReference>
<dbReference type="InterPro" id="IPR011990">
    <property type="entry name" value="TPR-like_helical_dom_sf"/>
</dbReference>
<dbReference type="NCBIfam" id="TIGR00254">
    <property type="entry name" value="GGDEF"/>
    <property type="match status" value="1"/>
</dbReference>
<dbReference type="Proteomes" id="UP000647587">
    <property type="component" value="Unassembled WGS sequence"/>
</dbReference>
<dbReference type="Gene3D" id="1.25.40.10">
    <property type="entry name" value="Tetratricopeptide repeat domain"/>
    <property type="match status" value="2"/>
</dbReference>
<evidence type="ECO:0000259" key="1">
    <source>
        <dbReference type="PROSITE" id="PS50887"/>
    </source>
</evidence>
<evidence type="ECO:0000313" key="2">
    <source>
        <dbReference type="EMBL" id="GGK36774.1"/>
    </source>
</evidence>
<dbReference type="Pfam" id="PF00990">
    <property type="entry name" value="GGDEF"/>
    <property type="match status" value="1"/>
</dbReference>
<sequence>MAALKDELAQLQGQISRAGDVATQALLHREATYVALDIGDTGAALSHALSCLELARASHDLPLQVKAHVTLAIVQAEGYDDLGAAEQFRAAEKLAEQAGDHRGVALVVINAAHYLMERGQYLEAATRLHDLWHSPHVDALDLPESVELRQAFHINYVVSATEVLMPEASTDHDVLKPRLAESAGELRRLNAHRGNLTNALRTLDVLDALMRHALCEGDLTASRQLADEFVHLSSGVGSGTMSGRALFSRSRLMARMGQWAEAIDDAQAATAHFARDHQDLWVIRCREALADAYAHTRRYHEAFEMQRAVTRQVESLYRQNQQQRALLGQITQQAREADVRAAAFAEAALQDALTGIPNRAYAMQLLTDLHTQAPHAASIAVALLDLDHFKQVNDTWGHATGDLVLSRVAQTLRAEVRAGDSVARFGGEEFVVILTGVTLAEAQESCERLRRSLTGLDWNGFAPGLHTSGSFGVALLDRQRDLKATLLAADTALYQAKAAGRNQVRAVSEPVQR</sequence>
<name>A0ABQ2F319_9DEIO</name>
<accession>A0ABQ2F319</accession>
<dbReference type="InterPro" id="IPR029787">
    <property type="entry name" value="Nucleotide_cyclase"/>
</dbReference>
<dbReference type="PROSITE" id="PS50887">
    <property type="entry name" value="GGDEF"/>
    <property type="match status" value="1"/>
</dbReference>
<dbReference type="InterPro" id="IPR000160">
    <property type="entry name" value="GGDEF_dom"/>
</dbReference>
<keyword evidence="3" id="KW-1185">Reference proteome</keyword>
<reference evidence="3" key="1">
    <citation type="journal article" date="2019" name="Int. J. Syst. Evol. Microbiol.">
        <title>The Global Catalogue of Microorganisms (GCM) 10K type strain sequencing project: providing services to taxonomists for standard genome sequencing and annotation.</title>
        <authorList>
            <consortium name="The Broad Institute Genomics Platform"/>
            <consortium name="The Broad Institute Genome Sequencing Center for Infectious Disease"/>
            <person name="Wu L."/>
            <person name="Ma J."/>
        </authorList>
    </citation>
    <scope>NUCLEOTIDE SEQUENCE [LARGE SCALE GENOMIC DNA]</scope>
    <source>
        <strain evidence="3">JCM 30331</strain>
    </source>
</reference>
<dbReference type="SUPFAM" id="SSF55073">
    <property type="entry name" value="Nucleotide cyclase"/>
    <property type="match status" value="1"/>
</dbReference>
<evidence type="ECO:0000313" key="3">
    <source>
        <dbReference type="Proteomes" id="UP000647587"/>
    </source>
</evidence>
<feature type="domain" description="GGDEF" evidence="1">
    <location>
        <begin position="377"/>
        <end position="509"/>
    </location>
</feature>
<dbReference type="PANTHER" id="PTHR45138:SF9">
    <property type="entry name" value="DIGUANYLATE CYCLASE DGCM-RELATED"/>
    <property type="match status" value="1"/>
</dbReference>
<comment type="caution">
    <text evidence="2">The sequence shown here is derived from an EMBL/GenBank/DDBJ whole genome shotgun (WGS) entry which is preliminary data.</text>
</comment>
<proteinExistence type="predicted"/>
<dbReference type="EMBL" id="BMPP01000016">
    <property type="protein sequence ID" value="GGK36774.1"/>
    <property type="molecule type" value="Genomic_DNA"/>
</dbReference>
<dbReference type="PANTHER" id="PTHR45138">
    <property type="entry name" value="REGULATORY COMPONENTS OF SENSORY TRANSDUCTION SYSTEM"/>
    <property type="match status" value="1"/>
</dbReference>